<sequence length="112" mass="12468">MEKKTLPNATLILVFGILSIVTCWCYGVLGITLGIVALILANKATLLYKNAPEDYLGYGNVKAGKIMAIIGILLSIITIISIIATIMYFGWDTMQDPELMRQRLDEFQQQNQ</sequence>
<keyword evidence="1" id="KW-0812">Transmembrane</keyword>
<keyword evidence="3" id="KW-1185">Reference proteome</keyword>
<evidence type="ECO:0000256" key="1">
    <source>
        <dbReference type="SAM" id="Phobius"/>
    </source>
</evidence>
<dbReference type="Proteomes" id="UP001597467">
    <property type="component" value="Unassembled WGS sequence"/>
</dbReference>
<proteinExistence type="predicted"/>
<evidence type="ECO:0000313" key="2">
    <source>
        <dbReference type="EMBL" id="MFD2540998.1"/>
    </source>
</evidence>
<dbReference type="Pfam" id="PF07666">
    <property type="entry name" value="MpPF26"/>
    <property type="match status" value="1"/>
</dbReference>
<gene>
    <name evidence="2" type="ORF">ACFSSB_01590</name>
</gene>
<name>A0ABW5JWN5_9FLAO</name>
<organism evidence="2 3">
    <name type="scientific">Lacinutrix gracilariae</name>
    <dbReference type="NCBI Taxonomy" id="1747198"/>
    <lineage>
        <taxon>Bacteria</taxon>
        <taxon>Pseudomonadati</taxon>
        <taxon>Bacteroidota</taxon>
        <taxon>Flavobacteriia</taxon>
        <taxon>Flavobacteriales</taxon>
        <taxon>Flavobacteriaceae</taxon>
        <taxon>Lacinutrix</taxon>
    </lineage>
</organism>
<accession>A0ABW5JWN5</accession>
<reference evidence="3" key="1">
    <citation type="journal article" date="2019" name="Int. J. Syst. Evol. Microbiol.">
        <title>The Global Catalogue of Microorganisms (GCM) 10K type strain sequencing project: providing services to taxonomists for standard genome sequencing and annotation.</title>
        <authorList>
            <consortium name="The Broad Institute Genomics Platform"/>
            <consortium name="The Broad Institute Genome Sequencing Center for Infectious Disease"/>
            <person name="Wu L."/>
            <person name="Ma J."/>
        </authorList>
    </citation>
    <scope>NUCLEOTIDE SEQUENCE [LARGE SCALE GENOMIC DNA]</scope>
    <source>
        <strain evidence="3">KCTC 42808</strain>
    </source>
</reference>
<keyword evidence="1" id="KW-0472">Membrane</keyword>
<keyword evidence="1" id="KW-1133">Transmembrane helix</keyword>
<dbReference type="NCBIfam" id="NF040945">
    <property type="entry name" value="CCC_membrane"/>
    <property type="match status" value="1"/>
</dbReference>
<feature type="transmembrane region" description="Helical" evidence="1">
    <location>
        <begin position="12"/>
        <end position="40"/>
    </location>
</feature>
<dbReference type="EMBL" id="JBHULM010000001">
    <property type="protein sequence ID" value="MFD2540998.1"/>
    <property type="molecule type" value="Genomic_DNA"/>
</dbReference>
<protein>
    <submittedName>
        <fullName evidence="2">CCC motif membrane protein</fullName>
    </submittedName>
</protein>
<feature type="transmembrane region" description="Helical" evidence="1">
    <location>
        <begin position="66"/>
        <end position="91"/>
    </location>
</feature>
<comment type="caution">
    <text evidence="2">The sequence shown here is derived from an EMBL/GenBank/DDBJ whole genome shotgun (WGS) entry which is preliminary data.</text>
</comment>
<dbReference type="InterPro" id="IPR011655">
    <property type="entry name" value="MpPF26"/>
</dbReference>
<evidence type="ECO:0000313" key="3">
    <source>
        <dbReference type="Proteomes" id="UP001597467"/>
    </source>
</evidence>
<dbReference type="RefSeq" id="WP_379900238.1">
    <property type="nucleotide sequence ID" value="NZ_JBHULM010000001.1"/>
</dbReference>